<gene>
    <name evidence="9" type="ORF">MCOR_8934</name>
</gene>
<protein>
    <submittedName>
        <fullName evidence="9">Uncharacterized protein</fullName>
    </submittedName>
</protein>
<dbReference type="InterPro" id="IPR003034">
    <property type="entry name" value="SAP_dom"/>
</dbReference>
<dbReference type="SMART" id="SM00054">
    <property type="entry name" value="EFh"/>
    <property type="match status" value="2"/>
</dbReference>
<evidence type="ECO:0000256" key="4">
    <source>
        <dbReference type="ARBA" id="ARBA00022737"/>
    </source>
</evidence>
<name>A0A6J8AMD9_MYTCO</name>
<sequence length="328" mass="37889">MGNKLEKLPEKEVQFLRMHTNFDKTRIKESYKEYLKISPKALMGLSTFKEYLRQFFGDEADSFAHHYFRVIDKDNSGNINFAEFLLYLSNESDPNIFCKIRLMFELFDIDGDGRIEKKEMAEIFKIALKMTEEDKEDGLAAHKLTQKLFEDYDKGKEFLTQNEFTDMFLENRILFKNFPVLSSTLFTEQRSVDTSLIGNEYAFIGHVTAPHANKSVITMASTQDFMKIKLTDKDIPGAKIDLNDFESCGNVQLKRWLQCRGVKTSGNKPELIQRCKDVIAGGKADQIDFSVDGGKWYDIKYESVKKETSAEKNKNPALPLFFRLETIS</sequence>
<evidence type="ECO:0000259" key="8">
    <source>
        <dbReference type="PROSITE" id="PS50800"/>
    </source>
</evidence>
<keyword evidence="4" id="KW-0677">Repeat</keyword>
<evidence type="ECO:0000256" key="5">
    <source>
        <dbReference type="ARBA" id="ARBA00022837"/>
    </source>
</evidence>
<dbReference type="Gene3D" id="1.10.720.30">
    <property type="entry name" value="SAP domain"/>
    <property type="match status" value="1"/>
</dbReference>
<dbReference type="Gene3D" id="1.10.238.10">
    <property type="entry name" value="EF-hand"/>
    <property type="match status" value="1"/>
</dbReference>
<keyword evidence="3" id="KW-0479">Metal-binding</keyword>
<feature type="domain" description="EF-hand" evidence="7">
    <location>
        <begin position="99"/>
        <end position="130"/>
    </location>
</feature>
<dbReference type="AlphaFoldDB" id="A0A6J8AMD9"/>
<dbReference type="InterPro" id="IPR002048">
    <property type="entry name" value="EF_hand_dom"/>
</dbReference>
<evidence type="ECO:0000259" key="7">
    <source>
        <dbReference type="PROSITE" id="PS50222"/>
    </source>
</evidence>
<dbReference type="PROSITE" id="PS50222">
    <property type="entry name" value="EF_HAND_2"/>
    <property type="match status" value="2"/>
</dbReference>
<feature type="domain" description="SAP" evidence="8">
    <location>
        <begin position="245"/>
        <end position="279"/>
    </location>
</feature>
<dbReference type="EMBL" id="CACVKT020001632">
    <property type="protein sequence ID" value="CAC5369922.1"/>
    <property type="molecule type" value="Genomic_DNA"/>
</dbReference>
<dbReference type="InterPro" id="IPR018247">
    <property type="entry name" value="EF_Hand_1_Ca_BS"/>
</dbReference>
<dbReference type="Pfam" id="PF13202">
    <property type="entry name" value="EF-hand_5"/>
    <property type="match status" value="2"/>
</dbReference>
<dbReference type="GO" id="GO:0005509">
    <property type="term" value="F:calcium ion binding"/>
    <property type="evidence" value="ECO:0007669"/>
    <property type="project" value="InterPro"/>
</dbReference>
<organism evidence="9 10">
    <name type="scientific">Mytilus coruscus</name>
    <name type="common">Sea mussel</name>
    <dbReference type="NCBI Taxonomy" id="42192"/>
    <lineage>
        <taxon>Eukaryota</taxon>
        <taxon>Metazoa</taxon>
        <taxon>Spiralia</taxon>
        <taxon>Lophotrochozoa</taxon>
        <taxon>Mollusca</taxon>
        <taxon>Bivalvia</taxon>
        <taxon>Autobranchia</taxon>
        <taxon>Pteriomorphia</taxon>
        <taxon>Mytilida</taxon>
        <taxon>Mytiloidea</taxon>
        <taxon>Mytilidae</taxon>
        <taxon>Mytilinae</taxon>
        <taxon>Mytilus</taxon>
    </lineage>
</organism>
<keyword evidence="2" id="KW-0519">Myristate</keyword>
<accession>A0A6J8AMD9</accession>
<evidence type="ECO:0000256" key="6">
    <source>
        <dbReference type="ARBA" id="ARBA00023288"/>
    </source>
</evidence>
<comment type="similarity">
    <text evidence="1">Belongs to the recoverin family.</text>
</comment>
<dbReference type="InterPro" id="IPR036361">
    <property type="entry name" value="SAP_dom_sf"/>
</dbReference>
<dbReference type="InterPro" id="IPR011992">
    <property type="entry name" value="EF-hand-dom_pair"/>
</dbReference>
<keyword evidence="5" id="KW-0106">Calcium</keyword>
<dbReference type="PANTHER" id="PTHR23055">
    <property type="entry name" value="CALCIUM BINDING PROTEINS"/>
    <property type="match status" value="1"/>
</dbReference>
<dbReference type="PROSITE" id="PS00018">
    <property type="entry name" value="EF_HAND_1"/>
    <property type="match status" value="2"/>
</dbReference>
<dbReference type="Pfam" id="PF02037">
    <property type="entry name" value="SAP"/>
    <property type="match status" value="1"/>
</dbReference>
<evidence type="ECO:0000256" key="1">
    <source>
        <dbReference type="ARBA" id="ARBA00006049"/>
    </source>
</evidence>
<dbReference type="PRINTS" id="PR00450">
    <property type="entry name" value="RECOVERIN"/>
</dbReference>
<dbReference type="OrthoDB" id="191686at2759"/>
<dbReference type="InterPro" id="IPR028846">
    <property type="entry name" value="Recoverin"/>
</dbReference>
<proteinExistence type="inferred from homology"/>
<evidence type="ECO:0000256" key="3">
    <source>
        <dbReference type="ARBA" id="ARBA00022723"/>
    </source>
</evidence>
<feature type="domain" description="EF-hand" evidence="7">
    <location>
        <begin position="59"/>
        <end position="94"/>
    </location>
</feature>
<dbReference type="SUPFAM" id="SSF47473">
    <property type="entry name" value="EF-hand"/>
    <property type="match status" value="1"/>
</dbReference>
<dbReference type="Proteomes" id="UP000507470">
    <property type="component" value="Unassembled WGS sequence"/>
</dbReference>
<evidence type="ECO:0000313" key="9">
    <source>
        <dbReference type="EMBL" id="CAC5369922.1"/>
    </source>
</evidence>
<keyword evidence="6" id="KW-0449">Lipoprotein</keyword>
<keyword evidence="10" id="KW-1185">Reference proteome</keyword>
<evidence type="ECO:0000313" key="10">
    <source>
        <dbReference type="Proteomes" id="UP000507470"/>
    </source>
</evidence>
<dbReference type="CDD" id="cd00051">
    <property type="entry name" value="EFh"/>
    <property type="match status" value="2"/>
</dbReference>
<dbReference type="PANTHER" id="PTHR23055:SF178">
    <property type="entry name" value="NEUROCALCIN HOMOLOG"/>
    <property type="match status" value="1"/>
</dbReference>
<dbReference type="SUPFAM" id="SSF68906">
    <property type="entry name" value="SAP domain"/>
    <property type="match status" value="1"/>
</dbReference>
<reference evidence="9 10" key="1">
    <citation type="submission" date="2020-06" db="EMBL/GenBank/DDBJ databases">
        <authorList>
            <person name="Li R."/>
            <person name="Bekaert M."/>
        </authorList>
    </citation>
    <scope>NUCLEOTIDE SEQUENCE [LARGE SCALE GENOMIC DNA]</scope>
    <source>
        <strain evidence="10">wild</strain>
    </source>
</reference>
<dbReference type="PROSITE" id="PS50800">
    <property type="entry name" value="SAP"/>
    <property type="match status" value="1"/>
</dbReference>
<evidence type="ECO:0000256" key="2">
    <source>
        <dbReference type="ARBA" id="ARBA00022707"/>
    </source>
</evidence>